<organism evidence="10 11">
    <name type="scientific">Liquidambar formosana</name>
    <name type="common">Formosan gum</name>
    <dbReference type="NCBI Taxonomy" id="63359"/>
    <lineage>
        <taxon>Eukaryota</taxon>
        <taxon>Viridiplantae</taxon>
        <taxon>Streptophyta</taxon>
        <taxon>Embryophyta</taxon>
        <taxon>Tracheophyta</taxon>
        <taxon>Spermatophyta</taxon>
        <taxon>Magnoliopsida</taxon>
        <taxon>eudicotyledons</taxon>
        <taxon>Gunneridae</taxon>
        <taxon>Pentapetalae</taxon>
        <taxon>Saxifragales</taxon>
        <taxon>Altingiaceae</taxon>
        <taxon>Liquidambar</taxon>
    </lineage>
</organism>
<keyword evidence="3" id="KW-0813">Transport</keyword>
<gene>
    <name evidence="10" type="ORF">L1049_003860</name>
</gene>
<comment type="caution">
    <text evidence="10">The sequence shown here is derived from an EMBL/GenBank/DDBJ whole genome shotgun (WGS) entry which is preliminary data.</text>
</comment>
<feature type="transmembrane region" description="Helical" evidence="9">
    <location>
        <begin position="194"/>
        <end position="213"/>
    </location>
</feature>
<keyword evidence="5 9" id="KW-1133">Transmembrane helix</keyword>
<evidence type="ECO:0000256" key="1">
    <source>
        <dbReference type="ARBA" id="ARBA00004141"/>
    </source>
</evidence>
<keyword evidence="11" id="KW-1185">Reference proteome</keyword>
<keyword evidence="4 9" id="KW-0812">Transmembrane</keyword>
<dbReference type="Pfam" id="PF11744">
    <property type="entry name" value="ALMT"/>
    <property type="match status" value="1"/>
</dbReference>
<dbReference type="InterPro" id="IPR020966">
    <property type="entry name" value="ALMT"/>
</dbReference>
<feature type="transmembrane region" description="Helical" evidence="9">
    <location>
        <begin position="132"/>
        <end position="149"/>
    </location>
</feature>
<keyword evidence="6" id="KW-0406">Ion transport</keyword>
<evidence type="ECO:0000256" key="9">
    <source>
        <dbReference type="SAM" id="Phobius"/>
    </source>
</evidence>
<dbReference type="PANTHER" id="PTHR31086">
    <property type="entry name" value="ALUMINUM-ACTIVATED MALATE TRANSPORTER 10"/>
    <property type="match status" value="1"/>
</dbReference>
<comment type="subcellular location">
    <subcellularLocation>
        <location evidence="1">Membrane</location>
        <topology evidence="1">Multi-pass membrane protein</topology>
    </subcellularLocation>
</comment>
<sequence>MASTVISIPNGDVVALKQKKFQFSFRSFVSLFKEKIQKRSSDDTKKLIHSIKVGIALVLVSLLYLLNPLYKKAGENAMWAIMTVVVVFEFFAGATLSKGINRGIGTILGGSLGCMAAVFAQEVGGVGNVGNAVIVGTSVFIFGAAATHFRMVPSIKKRYDYGVMIFLLTFNLVVVSGLRATGVMELARERLSTIGMGFGVSIFTSLLIFPMWASDEFHYSTASKFENLASAIEGCLEEYFKVVSEKENQPSASFKSCKLVLHSKSKDESLANFARWEPWHGKFGFSHPWDKYQEIGEVLRELAATIISLKGCLQSPRQASSTLRQSIKEPCEAVGSSLAWTLRELGDSIMEMRRCLPKALILPKLQSTRQEIGLVISPSKLATIEGGEGLAISSFVFLLKEMVEKVGELAKEVEELGELAEFPDKMLAGGHYNENSSINLCCT</sequence>
<evidence type="ECO:0000256" key="8">
    <source>
        <dbReference type="ARBA" id="ARBA00023303"/>
    </source>
</evidence>
<feature type="transmembrane region" description="Helical" evidence="9">
    <location>
        <begin position="161"/>
        <end position="182"/>
    </location>
</feature>
<proteinExistence type="inferred from homology"/>
<accession>A0AAP0RRE1</accession>
<evidence type="ECO:0000256" key="2">
    <source>
        <dbReference type="ARBA" id="ARBA00007079"/>
    </source>
</evidence>
<dbReference type="EMBL" id="JBBPBK010000007">
    <property type="protein sequence ID" value="KAK9280969.1"/>
    <property type="molecule type" value="Genomic_DNA"/>
</dbReference>
<keyword evidence="7 9" id="KW-0472">Membrane</keyword>
<evidence type="ECO:0000256" key="6">
    <source>
        <dbReference type="ARBA" id="ARBA00023065"/>
    </source>
</evidence>
<dbReference type="GO" id="GO:0034220">
    <property type="term" value="P:monoatomic ion transmembrane transport"/>
    <property type="evidence" value="ECO:0007669"/>
    <property type="project" value="UniProtKB-KW"/>
</dbReference>
<name>A0AAP0RRE1_LIQFO</name>
<feature type="transmembrane region" description="Helical" evidence="9">
    <location>
        <begin position="78"/>
        <end position="96"/>
    </location>
</feature>
<comment type="similarity">
    <text evidence="2">Belongs to the aromatic acid exporter (TC 2.A.85) family.</text>
</comment>
<evidence type="ECO:0000256" key="7">
    <source>
        <dbReference type="ARBA" id="ARBA00023136"/>
    </source>
</evidence>
<reference evidence="10 11" key="1">
    <citation type="journal article" date="2024" name="Plant J.">
        <title>Genome sequences and population genomics reveal climatic adaptation and genomic divergence between two closely related sweetgum species.</title>
        <authorList>
            <person name="Xu W.Q."/>
            <person name="Ren C.Q."/>
            <person name="Zhang X.Y."/>
            <person name="Comes H.P."/>
            <person name="Liu X.H."/>
            <person name="Li Y.G."/>
            <person name="Kettle C.J."/>
            <person name="Jalonen R."/>
            <person name="Gaisberger H."/>
            <person name="Ma Y.Z."/>
            <person name="Qiu Y.X."/>
        </authorList>
    </citation>
    <scope>NUCLEOTIDE SEQUENCE [LARGE SCALE GENOMIC DNA]</scope>
    <source>
        <strain evidence="10">Hangzhou</strain>
    </source>
</reference>
<dbReference type="Proteomes" id="UP001415857">
    <property type="component" value="Unassembled WGS sequence"/>
</dbReference>
<dbReference type="AlphaFoldDB" id="A0AAP0RRE1"/>
<dbReference type="GO" id="GO:0016020">
    <property type="term" value="C:membrane"/>
    <property type="evidence" value="ECO:0007669"/>
    <property type="project" value="UniProtKB-SubCell"/>
</dbReference>
<keyword evidence="8" id="KW-0407">Ion channel</keyword>
<evidence type="ECO:0008006" key="12">
    <source>
        <dbReference type="Google" id="ProtNLM"/>
    </source>
</evidence>
<evidence type="ECO:0000313" key="10">
    <source>
        <dbReference type="EMBL" id="KAK9280969.1"/>
    </source>
</evidence>
<evidence type="ECO:0000256" key="3">
    <source>
        <dbReference type="ARBA" id="ARBA00022448"/>
    </source>
</evidence>
<evidence type="ECO:0000313" key="11">
    <source>
        <dbReference type="Proteomes" id="UP001415857"/>
    </source>
</evidence>
<feature type="transmembrane region" description="Helical" evidence="9">
    <location>
        <begin position="47"/>
        <end position="66"/>
    </location>
</feature>
<protein>
    <recommendedName>
        <fullName evidence="12">Aluminum-activated malate transporter</fullName>
    </recommendedName>
</protein>
<dbReference type="GO" id="GO:0015743">
    <property type="term" value="P:malate transport"/>
    <property type="evidence" value="ECO:0007669"/>
    <property type="project" value="InterPro"/>
</dbReference>
<evidence type="ECO:0000256" key="5">
    <source>
        <dbReference type="ARBA" id="ARBA00022989"/>
    </source>
</evidence>
<evidence type="ECO:0000256" key="4">
    <source>
        <dbReference type="ARBA" id="ARBA00022692"/>
    </source>
</evidence>